<evidence type="ECO:0000259" key="1">
    <source>
        <dbReference type="SMART" id="SM00382"/>
    </source>
</evidence>
<sequence length="355" mass="38944">MQQSEQADKQQGKLRLLTLDEFITQPKVAYHIRGLIPAGAIVLVFGAPKSGKTFVVCDLAMHAAHGIDWHGRKITAPLRVVFLAGEGINGLRVRLRAWQHAHKCREEATFRLLPEPLSLPDRTKEAIAALRAFKPDLVVVDTLNAFFGTGDENSTQDMSLFIAAVRQLRDAFGCSILVIHHTGLSDSGRERGSSVLRGAADVIVQVARSKPDSDLIAFQVIQARDLEPWETPIALRLDPVEIDWTDEGGDALQTCIVQASNQLVTIPGRGSKPLGDRQQQLIEIVRELATQKASGNRDAVLTKAEVTKIALGRGMRKQTISSAWRPLAVRGYWRLVGTSSISVPLNGAPHHLHDR</sequence>
<feature type="domain" description="AAA+ ATPase" evidence="1">
    <location>
        <begin position="38"/>
        <end position="210"/>
    </location>
</feature>
<dbReference type="InterPro" id="IPR027417">
    <property type="entry name" value="P-loop_NTPase"/>
</dbReference>
<dbReference type="Proteomes" id="UP000445000">
    <property type="component" value="Unassembled WGS sequence"/>
</dbReference>
<protein>
    <recommendedName>
        <fullName evidence="1">AAA+ ATPase domain-containing protein</fullName>
    </recommendedName>
</protein>
<dbReference type="Pfam" id="PF13481">
    <property type="entry name" value="AAA_25"/>
    <property type="match status" value="1"/>
</dbReference>
<keyword evidence="3" id="KW-1185">Reference proteome</keyword>
<name>A0A829YNZ1_9GAMM</name>
<accession>A0A829YNZ1</accession>
<dbReference type="Gene3D" id="3.40.50.300">
    <property type="entry name" value="P-loop containing nucleotide triphosphate hydrolases"/>
    <property type="match status" value="1"/>
</dbReference>
<evidence type="ECO:0000313" key="2">
    <source>
        <dbReference type="EMBL" id="GFE84980.1"/>
    </source>
</evidence>
<gene>
    <name evidence="2" type="ORF">GCM10011487_69800</name>
</gene>
<organism evidence="2 3">
    <name type="scientific">Steroidobacter agaridevorans</name>
    <dbReference type="NCBI Taxonomy" id="2695856"/>
    <lineage>
        <taxon>Bacteria</taxon>
        <taxon>Pseudomonadati</taxon>
        <taxon>Pseudomonadota</taxon>
        <taxon>Gammaproteobacteria</taxon>
        <taxon>Steroidobacterales</taxon>
        <taxon>Steroidobacteraceae</taxon>
        <taxon>Steroidobacter</taxon>
    </lineage>
</organism>
<dbReference type="SMART" id="SM00382">
    <property type="entry name" value="AAA"/>
    <property type="match status" value="1"/>
</dbReference>
<evidence type="ECO:0000313" key="3">
    <source>
        <dbReference type="Proteomes" id="UP000445000"/>
    </source>
</evidence>
<dbReference type="AlphaFoldDB" id="A0A829YNZ1"/>
<proteinExistence type="predicted"/>
<reference evidence="3" key="1">
    <citation type="submission" date="2020-01" db="EMBL/GenBank/DDBJ databases">
        <title>'Steroidobacter agaridevorans' sp. nov., agar-degrading bacteria isolated from rhizosphere soils.</title>
        <authorList>
            <person name="Ikenaga M."/>
            <person name="Kataoka M."/>
            <person name="Murouchi A."/>
            <person name="Katsuragi S."/>
            <person name="Sakai M."/>
        </authorList>
    </citation>
    <scope>NUCLEOTIDE SEQUENCE [LARGE SCALE GENOMIC DNA]</scope>
    <source>
        <strain evidence="3">YU21-B</strain>
    </source>
</reference>
<dbReference type="EMBL" id="BLJN01000013">
    <property type="protein sequence ID" value="GFE84980.1"/>
    <property type="molecule type" value="Genomic_DNA"/>
</dbReference>
<comment type="caution">
    <text evidence="2">The sequence shown here is derived from an EMBL/GenBank/DDBJ whole genome shotgun (WGS) entry which is preliminary data.</text>
</comment>
<dbReference type="SUPFAM" id="SSF52540">
    <property type="entry name" value="P-loop containing nucleoside triphosphate hydrolases"/>
    <property type="match status" value="1"/>
</dbReference>
<dbReference type="InterPro" id="IPR003593">
    <property type="entry name" value="AAA+_ATPase"/>
</dbReference>